<dbReference type="InterPro" id="IPR000531">
    <property type="entry name" value="Beta-barrel_TonB"/>
</dbReference>
<organism evidence="14 15">
    <name type="scientific">Maricaulis maris (strain MCS10)</name>
    <name type="common">Caulobacter maris</name>
    <dbReference type="NCBI Taxonomy" id="394221"/>
    <lineage>
        <taxon>Bacteria</taxon>
        <taxon>Pseudomonadati</taxon>
        <taxon>Pseudomonadota</taxon>
        <taxon>Alphaproteobacteria</taxon>
        <taxon>Maricaulales</taxon>
        <taxon>Maricaulaceae</taxon>
        <taxon>Maricaulis</taxon>
    </lineage>
</organism>
<dbReference type="eggNOG" id="COG1629">
    <property type="taxonomic scope" value="Bacteria"/>
</dbReference>
<feature type="compositionally biased region" description="Basic and acidic residues" evidence="10">
    <location>
        <begin position="304"/>
        <end position="318"/>
    </location>
</feature>
<dbReference type="Gene3D" id="2.40.170.20">
    <property type="entry name" value="TonB-dependent receptor, beta-barrel domain"/>
    <property type="match status" value="1"/>
</dbReference>
<dbReference type="Proteomes" id="UP000001964">
    <property type="component" value="Chromosome"/>
</dbReference>
<dbReference type="AlphaFoldDB" id="Q0AS50"/>
<feature type="compositionally biased region" description="Acidic residues" evidence="10">
    <location>
        <begin position="227"/>
        <end position="244"/>
    </location>
</feature>
<keyword evidence="14" id="KW-0675">Receptor</keyword>
<dbReference type="InterPro" id="IPR012910">
    <property type="entry name" value="Plug_dom"/>
</dbReference>
<evidence type="ECO:0000256" key="1">
    <source>
        <dbReference type="ARBA" id="ARBA00004571"/>
    </source>
</evidence>
<dbReference type="GO" id="GO:0009279">
    <property type="term" value="C:cell outer membrane"/>
    <property type="evidence" value="ECO:0007669"/>
    <property type="project" value="UniProtKB-SubCell"/>
</dbReference>
<dbReference type="PROSITE" id="PS52016">
    <property type="entry name" value="TONB_DEPENDENT_REC_3"/>
    <property type="match status" value="1"/>
</dbReference>
<dbReference type="PANTHER" id="PTHR30069:SF40">
    <property type="entry name" value="TONB-DEPENDENT RECEPTOR NMB0964-RELATED"/>
    <property type="match status" value="1"/>
</dbReference>
<keyword evidence="5 9" id="KW-0798">TonB box</keyword>
<feature type="region of interest" description="Disordered" evidence="10">
    <location>
        <begin position="288"/>
        <end position="318"/>
    </location>
</feature>
<dbReference type="GO" id="GO:0044718">
    <property type="term" value="P:siderophore transmembrane transport"/>
    <property type="evidence" value="ECO:0007669"/>
    <property type="project" value="TreeGrafter"/>
</dbReference>
<keyword evidence="3 8" id="KW-1134">Transmembrane beta strand</keyword>
<dbReference type="PANTHER" id="PTHR30069">
    <property type="entry name" value="TONB-DEPENDENT OUTER MEMBRANE RECEPTOR"/>
    <property type="match status" value="1"/>
</dbReference>
<feature type="chain" id="PRO_5004168432" evidence="11">
    <location>
        <begin position="27"/>
        <end position="708"/>
    </location>
</feature>
<evidence type="ECO:0000256" key="6">
    <source>
        <dbReference type="ARBA" id="ARBA00023136"/>
    </source>
</evidence>
<evidence type="ECO:0000259" key="13">
    <source>
        <dbReference type="Pfam" id="PF07715"/>
    </source>
</evidence>
<dbReference type="OrthoDB" id="9795928at2"/>
<dbReference type="Gene3D" id="2.170.130.10">
    <property type="entry name" value="TonB-dependent receptor, plug domain"/>
    <property type="match status" value="1"/>
</dbReference>
<dbReference type="EMBL" id="CP000449">
    <property type="protein sequence ID" value="ABI64887.1"/>
    <property type="molecule type" value="Genomic_DNA"/>
</dbReference>
<evidence type="ECO:0000259" key="12">
    <source>
        <dbReference type="Pfam" id="PF00593"/>
    </source>
</evidence>
<dbReference type="RefSeq" id="WP_011642534.1">
    <property type="nucleotide sequence ID" value="NC_008347.1"/>
</dbReference>
<feature type="signal peptide" evidence="11">
    <location>
        <begin position="1"/>
        <end position="26"/>
    </location>
</feature>
<sequence precursor="true">MFARLKHSTALVALMAGAGLAAPALAQQAEVDGDVIVVTSAPLGVTADEIVGAVEVVDRRHLEDNLSGSLADTIAHEPGVSTTYFGPAASRPVIRGLGADRVRVLVNGVGLIDASTNSPDHAVASEALEAQRVEILRGPAAIAYGGAAIGGVVNVIDGRIPEERAEDGLEGRFYGSVTSVDDGETAAGRVRFNAGQFVINLEGLMRTAQPYDIPGYAESETFRLFEEAEEHEDEHDDDDEEEHEDEHPYGTVENSGLDFNSASAGISWVGENGFIGVAFKQTNALYGVPGGHAHGEEEHEDEHDDGHDEDHEVEHGEGESVRIDLEQTRFDLRGEWRDLGEHVDRVKFSFGTGSYEHVELEGDEIGTLFTNEGWEGRLEARHVAIDLWGGSWEGAAGVQAFSRDFAAIGEEAYVPPSETSDWGVFLVERWDAESWGLEGGLRLERRELDTASDSRTFETSSLSGSIFFRPVRDTFLAVTLSSSERAPTDVELFADGPHVASSTFELGDPDLDIERAVSAELTARTRLGDWSLEASVFRADYDGFIAAYATGAEEDGIPVFAYSQDDVVLSGFEGRLEGPLGAWGGWDFDGELTGEYVEASLDAGGDLPRLPPLSLTAGISASRAGHDLHLEAEWADVQDNTAPFEFKSQSYVIVNARWSFEPLPERDMRVILEARNLTDAEARLHTSFLKDQVPLPGRNFRAALVLDF</sequence>
<evidence type="ECO:0000256" key="9">
    <source>
        <dbReference type="RuleBase" id="RU003357"/>
    </source>
</evidence>
<evidence type="ECO:0000313" key="14">
    <source>
        <dbReference type="EMBL" id="ABI64887.1"/>
    </source>
</evidence>
<dbReference type="InterPro" id="IPR036942">
    <property type="entry name" value="Beta-barrel_TonB_sf"/>
</dbReference>
<feature type="domain" description="TonB-dependent receptor plug" evidence="13">
    <location>
        <begin position="48"/>
        <end position="152"/>
    </location>
</feature>
<evidence type="ECO:0000256" key="3">
    <source>
        <dbReference type="ARBA" id="ARBA00022452"/>
    </source>
</evidence>
<dbReference type="Pfam" id="PF00593">
    <property type="entry name" value="TonB_dep_Rec_b-barrel"/>
    <property type="match status" value="1"/>
</dbReference>
<accession>Q0AS50</accession>
<dbReference type="eggNOG" id="COG4206">
    <property type="taxonomic scope" value="Bacteria"/>
</dbReference>
<evidence type="ECO:0000313" key="15">
    <source>
        <dbReference type="Proteomes" id="UP000001964"/>
    </source>
</evidence>
<evidence type="ECO:0000256" key="10">
    <source>
        <dbReference type="SAM" id="MobiDB-lite"/>
    </source>
</evidence>
<evidence type="ECO:0000256" key="4">
    <source>
        <dbReference type="ARBA" id="ARBA00022692"/>
    </source>
</evidence>
<reference evidence="14 15" key="1">
    <citation type="submission" date="2006-08" db="EMBL/GenBank/DDBJ databases">
        <title>Complete sequence of Maricaulis maris MCS10.</title>
        <authorList>
            <consortium name="US DOE Joint Genome Institute"/>
            <person name="Copeland A."/>
            <person name="Lucas S."/>
            <person name="Lapidus A."/>
            <person name="Barry K."/>
            <person name="Detter J.C."/>
            <person name="Glavina del Rio T."/>
            <person name="Hammon N."/>
            <person name="Israni S."/>
            <person name="Dalin E."/>
            <person name="Tice H."/>
            <person name="Pitluck S."/>
            <person name="Saunders E."/>
            <person name="Brettin T."/>
            <person name="Bruce D."/>
            <person name="Han C."/>
            <person name="Tapia R."/>
            <person name="Gilna P."/>
            <person name="Schmutz J."/>
            <person name="Larimer F."/>
            <person name="Land M."/>
            <person name="Hauser L."/>
            <person name="Kyrpides N."/>
            <person name="Mikhailova N."/>
            <person name="Viollier P."/>
            <person name="Stephens C."/>
            <person name="Richardson P."/>
        </authorList>
    </citation>
    <scope>NUCLEOTIDE SEQUENCE [LARGE SCALE GENOMIC DNA]</scope>
    <source>
        <strain evidence="14 15">MCS10</strain>
    </source>
</reference>
<evidence type="ECO:0000256" key="7">
    <source>
        <dbReference type="ARBA" id="ARBA00023237"/>
    </source>
</evidence>
<dbReference type="InterPro" id="IPR039426">
    <property type="entry name" value="TonB-dep_rcpt-like"/>
</dbReference>
<keyword evidence="4 8" id="KW-0812">Transmembrane</keyword>
<dbReference type="KEGG" id="mmr:Mmar10_0594"/>
<comment type="subcellular location">
    <subcellularLocation>
        <location evidence="1 8">Cell outer membrane</location>
        <topology evidence="1 8">Multi-pass membrane protein</topology>
    </subcellularLocation>
</comment>
<feature type="region of interest" description="Disordered" evidence="10">
    <location>
        <begin position="227"/>
        <end position="255"/>
    </location>
</feature>
<proteinExistence type="inferred from homology"/>
<dbReference type="InterPro" id="IPR037066">
    <property type="entry name" value="Plug_dom_sf"/>
</dbReference>
<protein>
    <submittedName>
        <fullName evidence="14">TonB-dependent receptor</fullName>
    </submittedName>
</protein>
<dbReference type="GO" id="GO:0015344">
    <property type="term" value="F:siderophore uptake transmembrane transporter activity"/>
    <property type="evidence" value="ECO:0007669"/>
    <property type="project" value="TreeGrafter"/>
</dbReference>
<dbReference type="SUPFAM" id="SSF56935">
    <property type="entry name" value="Porins"/>
    <property type="match status" value="1"/>
</dbReference>
<keyword evidence="7 8" id="KW-0998">Cell outer membrane</keyword>
<gene>
    <name evidence="14" type="ordered locus">Mmar10_0594</name>
</gene>
<dbReference type="HOGENOM" id="CLU_008287_10_1_5"/>
<dbReference type="STRING" id="394221.Mmar10_0594"/>
<evidence type="ECO:0000256" key="2">
    <source>
        <dbReference type="ARBA" id="ARBA00022448"/>
    </source>
</evidence>
<comment type="similarity">
    <text evidence="8 9">Belongs to the TonB-dependent receptor family.</text>
</comment>
<keyword evidence="2 8" id="KW-0813">Transport</keyword>
<feature type="domain" description="TonB-dependent receptor-like beta-barrel" evidence="12">
    <location>
        <begin position="314"/>
        <end position="677"/>
    </location>
</feature>
<evidence type="ECO:0000256" key="5">
    <source>
        <dbReference type="ARBA" id="ARBA00023077"/>
    </source>
</evidence>
<name>Q0AS50_MARMM</name>
<evidence type="ECO:0000256" key="8">
    <source>
        <dbReference type="PROSITE-ProRule" id="PRU01360"/>
    </source>
</evidence>
<evidence type="ECO:0000256" key="11">
    <source>
        <dbReference type="SAM" id="SignalP"/>
    </source>
</evidence>
<keyword evidence="6 8" id="KW-0472">Membrane</keyword>
<keyword evidence="11" id="KW-0732">Signal</keyword>
<keyword evidence="15" id="KW-1185">Reference proteome</keyword>
<dbReference type="Pfam" id="PF07715">
    <property type="entry name" value="Plug"/>
    <property type="match status" value="1"/>
</dbReference>